<accession>A0A2T1D558</accession>
<name>A0A2T1D558_9CYAN</name>
<dbReference type="AlphaFoldDB" id="A0A2T1D558"/>
<dbReference type="OrthoDB" id="5768410at2"/>
<comment type="caution">
    <text evidence="2">The sequence shown here is derived from an EMBL/GenBank/DDBJ whole genome shotgun (WGS) entry which is preliminary data.</text>
</comment>
<evidence type="ECO:0000313" key="3">
    <source>
        <dbReference type="Proteomes" id="UP000238634"/>
    </source>
</evidence>
<evidence type="ECO:0000259" key="1">
    <source>
        <dbReference type="Pfam" id="PF05685"/>
    </source>
</evidence>
<dbReference type="STRING" id="1920490.GCA_001895925_02800"/>
<dbReference type="SUPFAM" id="SSF52980">
    <property type="entry name" value="Restriction endonuclease-like"/>
    <property type="match status" value="1"/>
</dbReference>
<feature type="domain" description="Putative restriction endonuclease" evidence="1">
    <location>
        <begin position="19"/>
        <end position="165"/>
    </location>
</feature>
<dbReference type="CDD" id="cd06260">
    <property type="entry name" value="DUF820-like"/>
    <property type="match status" value="1"/>
</dbReference>
<reference evidence="2 3" key="1">
    <citation type="submission" date="2018-02" db="EMBL/GenBank/DDBJ databases">
        <authorList>
            <person name="Cohen D.B."/>
            <person name="Kent A.D."/>
        </authorList>
    </citation>
    <scope>NUCLEOTIDE SEQUENCE [LARGE SCALE GENOMIC DNA]</scope>
    <source>
        <strain evidence="2 3">ULC007</strain>
    </source>
</reference>
<gene>
    <name evidence="2" type="ORF">C7B65_23950</name>
</gene>
<proteinExistence type="predicted"/>
<evidence type="ECO:0000313" key="2">
    <source>
        <dbReference type="EMBL" id="PSB15652.1"/>
    </source>
</evidence>
<keyword evidence="3" id="KW-1185">Reference proteome</keyword>
<dbReference type="EMBL" id="PVWG01000056">
    <property type="protein sequence ID" value="PSB15652.1"/>
    <property type="molecule type" value="Genomic_DNA"/>
</dbReference>
<organism evidence="2 3">
    <name type="scientific">Phormidesmis priestleyi ULC007</name>
    <dbReference type="NCBI Taxonomy" id="1920490"/>
    <lineage>
        <taxon>Bacteria</taxon>
        <taxon>Bacillati</taxon>
        <taxon>Cyanobacteriota</taxon>
        <taxon>Cyanophyceae</taxon>
        <taxon>Leptolyngbyales</taxon>
        <taxon>Leptolyngbyaceae</taxon>
        <taxon>Phormidesmis</taxon>
    </lineage>
</organism>
<dbReference type="InterPro" id="IPR011335">
    <property type="entry name" value="Restrct_endonuc-II-like"/>
</dbReference>
<dbReference type="RefSeq" id="WP_073074957.1">
    <property type="nucleotide sequence ID" value="NZ_MPPI01000053.1"/>
</dbReference>
<dbReference type="Pfam" id="PF05685">
    <property type="entry name" value="Uma2"/>
    <property type="match status" value="1"/>
</dbReference>
<protein>
    <recommendedName>
        <fullName evidence="1">Putative restriction endonuclease domain-containing protein</fullName>
    </recommendedName>
</protein>
<sequence length="195" mass="21990">MTQLLEKTTDQRIVLQGTWEKFKLMQQASEDSPGVRLAYYEGMIEVFMPGFQHENFSEIIGYLVTTFLLSQGIAFVPSGSVTQEREGKASAQADKSYCLGGAKPIPDLSIEVIFTSGNANKLARYQALGVSEVWFWQDGVLTLHHLRTHRYERIDRSELPGLQQLDVDLLQRCILMAETDFPLAVQTFQASIGRK</sequence>
<reference evidence="2 3" key="2">
    <citation type="submission" date="2018-03" db="EMBL/GenBank/DDBJ databases">
        <title>The ancient ancestry and fast evolution of plastids.</title>
        <authorList>
            <person name="Moore K.R."/>
            <person name="Magnabosco C."/>
            <person name="Momper L."/>
            <person name="Gold D.A."/>
            <person name="Bosak T."/>
            <person name="Fournier G.P."/>
        </authorList>
    </citation>
    <scope>NUCLEOTIDE SEQUENCE [LARGE SCALE GENOMIC DNA]</scope>
    <source>
        <strain evidence="2 3">ULC007</strain>
    </source>
</reference>
<dbReference type="Proteomes" id="UP000238634">
    <property type="component" value="Unassembled WGS sequence"/>
</dbReference>
<dbReference type="PANTHER" id="PTHR47152">
    <property type="entry name" value="SLR2084 PROTEIN-RELATED"/>
    <property type="match status" value="1"/>
</dbReference>
<dbReference type="InterPro" id="IPR008538">
    <property type="entry name" value="Uma2"/>
</dbReference>
<dbReference type="PANTHER" id="PTHR47152:SF4">
    <property type="entry name" value="SLR0445 PROTEIN"/>
    <property type="match status" value="1"/>
</dbReference>